<dbReference type="SUPFAM" id="SSF111331">
    <property type="entry name" value="NAD kinase/diacylglycerol kinase-like"/>
    <property type="match status" value="1"/>
</dbReference>
<keyword evidence="4" id="KW-0547">Nucleotide-binding</keyword>
<protein>
    <submittedName>
        <fullName evidence="10">Diacylglycerol kinase family lipid kinase</fullName>
    </submittedName>
</protein>
<dbReference type="Pfam" id="PF00781">
    <property type="entry name" value="DAGK_cat"/>
    <property type="match status" value="1"/>
</dbReference>
<evidence type="ECO:0000256" key="4">
    <source>
        <dbReference type="ARBA" id="ARBA00022741"/>
    </source>
</evidence>
<dbReference type="InterPro" id="IPR045540">
    <property type="entry name" value="YegS/DAGK_C"/>
</dbReference>
<proteinExistence type="inferred from homology"/>
<dbReference type="Proteomes" id="UP000295411">
    <property type="component" value="Unassembled WGS sequence"/>
</dbReference>
<comment type="cofactor">
    <cofactor evidence="1">
        <name>Mg(2+)</name>
        <dbReference type="ChEBI" id="CHEBI:18420"/>
    </cofactor>
</comment>
<keyword evidence="8" id="KW-1208">Phospholipid metabolism</keyword>
<comment type="caution">
    <text evidence="10">The sequence shown here is derived from an EMBL/GenBank/DDBJ whole genome shotgun (WGS) entry which is preliminary data.</text>
</comment>
<evidence type="ECO:0000313" key="11">
    <source>
        <dbReference type="Proteomes" id="UP000295411"/>
    </source>
</evidence>
<keyword evidence="5 10" id="KW-0418">Kinase</keyword>
<evidence type="ECO:0000256" key="6">
    <source>
        <dbReference type="ARBA" id="ARBA00022840"/>
    </source>
</evidence>
<dbReference type="Pfam" id="PF19279">
    <property type="entry name" value="YegS_C"/>
    <property type="match status" value="1"/>
</dbReference>
<evidence type="ECO:0000256" key="2">
    <source>
        <dbReference type="ARBA" id="ARBA00005983"/>
    </source>
</evidence>
<dbReference type="PANTHER" id="PTHR12358">
    <property type="entry name" value="SPHINGOSINE KINASE"/>
    <property type="match status" value="1"/>
</dbReference>
<dbReference type="Gene3D" id="2.60.200.40">
    <property type="match status" value="1"/>
</dbReference>
<feature type="domain" description="DAGKc" evidence="9">
    <location>
        <begin position="44"/>
        <end position="174"/>
    </location>
</feature>
<dbReference type="GO" id="GO:0008654">
    <property type="term" value="P:phospholipid biosynthetic process"/>
    <property type="evidence" value="ECO:0007669"/>
    <property type="project" value="UniProtKB-KW"/>
</dbReference>
<reference evidence="10 11" key="1">
    <citation type="submission" date="2019-03" db="EMBL/GenBank/DDBJ databases">
        <title>Arthrobacter sp. nov., an bacterium isolated from biocrust in Mu Us Desert.</title>
        <authorList>
            <person name="Lixiong L."/>
        </authorList>
    </citation>
    <scope>NUCLEOTIDE SEQUENCE [LARGE SCALE GENOMIC DNA]</scope>
    <source>
        <strain evidence="10 11">SLN-3</strain>
    </source>
</reference>
<dbReference type="AlphaFoldDB" id="A0A4R5TUE5"/>
<keyword evidence="7" id="KW-0443">Lipid metabolism</keyword>
<dbReference type="InterPro" id="IPR016064">
    <property type="entry name" value="NAD/diacylglycerol_kinase_sf"/>
</dbReference>
<evidence type="ECO:0000256" key="5">
    <source>
        <dbReference type="ARBA" id="ARBA00022777"/>
    </source>
</evidence>
<dbReference type="PROSITE" id="PS50146">
    <property type="entry name" value="DAGK"/>
    <property type="match status" value="1"/>
</dbReference>
<dbReference type="SMART" id="SM00046">
    <property type="entry name" value="DAGKc"/>
    <property type="match status" value="1"/>
</dbReference>
<keyword evidence="6" id="KW-0067">ATP-binding</keyword>
<name>A0A4R5TUE5_9MICC</name>
<dbReference type="InterPro" id="IPR017438">
    <property type="entry name" value="ATP-NAD_kinase_N"/>
</dbReference>
<dbReference type="GO" id="GO:0016301">
    <property type="term" value="F:kinase activity"/>
    <property type="evidence" value="ECO:0007669"/>
    <property type="project" value="UniProtKB-KW"/>
</dbReference>
<evidence type="ECO:0000259" key="9">
    <source>
        <dbReference type="PROSITE" id="PS50146"/>
    </source>
</evidence>
<dbReference type="OrthoDB" id="3171056at2"/>
<evidence type="ECO:0000256" key="1">
    <source>
        <dbReference type="ARBA" id="ARBA00001946"/>
    </source>
</evidence>
<dbReference type="InterPro" id="IPR050187">
    <property type="entry name" value="Lipid_Phosphate_FormReg"/>
</dbReference>
<keyword evidence="7" id="KW-0594">Phospholipid biosynthesis</keyword>
<keyword evidence="3" id="KW-0808">Transferase</keyword>
<sequence>MRPKLIALTAAAAAASVRSWWQVRRLKVQGAPAATVHPLVARASGPQRVALILNPVKLNAAETRALVEQACSDAGWDPPLILETTIEDPGTGQAHLALEAGADVVLAAGGDGTVRAVAQAMAHGPAALGLLPLGTGNLLVRNLGLPYNDIAGCLEVALHGSQRRIDMATVLLRNESTGTASEAPFLVMGGVGLDAAVVAATKDDLKEKFGWLAYSEAGVRHLPGRRQRVSISLDGGAPQSRKVRTVLFANCGKLPAGIDFIPDSIIDDGYLDIVVMSPRSLAGWLWMAAKIVFRHKGEIPVIKYYRAREVTVWTAEPTHTQLDGDLSGAVTSLTARIDPGALLIRVPGGEPAAASPAARVVAAGRG</sequence>
<dbReference type="InterPro" id="IPR001206">
    <property type="entry name" value="Diacylglycerol_kinase_cat_dom"/>
</dbReference>
<accession>A0A4R5TUE5</accession>
<comment type="similarity">
    <text evidence="2">Belongs to the diacylglycerol/lipid kinase family.</text>
</comment>
<dbReference type="GO" id="GO:0005524">
    <property type="term" value="F:ATP binding"/>
    <property type="evidence" value="ECO:0007669"/>
    <property type="project" value="UniProtKB-KW"/>
</dbReference>
<dbReference type="Gene3D" id="3.40.50.10330">
    <property type="entry name" value="Probable inorganic polyphosphate/atp-NAD kinase, domain 1"/>
    <property type="match status" value="1"/>
</dbReference>
<evidence type="ECO:0000313" key="10">
    <source>
        <dbReference type="EMBL" id="TDK24676.1"/>
    </source>
</evidence>
<keyword evidence="7" id="KW-0444">Lipid biosynthesis</keyword>
<dbReference type="EMBL" id="SMTK01000004">
    <property type="protein sequence ID" value="TDK24676.1"/>
    <property type="molecule type" value="Genomic_DNA"/>
</dbReference>
<evidence type="ECO:0000256" key="8">
    <source>
        <dbReference type="ARBA" id="ARBA00023264"/>
    </source>
</evidence>
<evidence type="ECO:0000256" key="7">
    <source>
        <dbReference type="ARBA" id="ARBA00023209"/>
    </source>
</evidence>
<gene>
    <name evidence="10" type="ORF">E2F48_12700</name>
</gene>
<dbReference type="PANTHER" id="PTHR12358:SF54">
    <property type="entry name" value="SPHINGOSINE KINASE RELATED PROTEIN"/>
    <property type="match status" value="1"/>
</dbReference>
<keyword evidence="11" id="KW-1185">Reference proteome</keyword>
<evidence type="ECO:0000256" key="3">
    <source>
        <dbReference type="ARBA" id="ARBA00022679"/>
    </source>
</evidence>
<dbReference type="RefSeq" id="WP_133404345.1">
    <property type="nucleotide sequence ID" value="NZ_SMTK01000004.1"/>
</dbReference>
<organism evidence="10 11">
    <name type="scientific">Arthrobacter crusticola</name>
    <dbReference type="NCBI Taxonomy" id="2547960"/>
    <lineage>
        <taxon>Bacteria</taxon>
        <taxon>Bacillati</taxon>
        <taxon>Actinomycetota</taxon>
        <taxon>Actinomycetes</taxon>
        <taxon>Micrococcales</taxon>
        <taxon>Micrococcaceae</taxon>
        <taxon>Arthrobacter</taxon>
    </lineage>
</organism>